<reference evidence="2 3" key="1">
    <citation type="submission" date="2020-02" db="EMBL/GenBank/DDBJ databases">
        <authorList>
            <person name="Ferguson B K."/>
        </authorList>
    </citation>
    <scope>NUCLEOTIDE SEQUENCE [LARGE SCALE GENOMIC DNA]</scope>
</reference>
<evidence type="ECO:0000256" key="1">
    <source>
        <dbReference type="SAM" id="MobiDB-lite"/>
    </source>
</evidence>
<name>A0A6H5I2A4_9HYME</name>
<accession>A0A6H5I2A4</accession>
<dbReference type="EMBL" id="CADCXV010000508">
    <property type="protein sequence ID" value="CAB0030654.1"/>
    <property type="molecule type" value="Genomic_DNA"/>
</dbReference>
<keyword evidence="3" id="KW-1185">Reference proteome</keyword>
<gene>
    <name evidence="2" type="ORF">TBRA_LOCUS2650</name>
</gene>
<sequence length="166" mass="18627">MVTTCSCRHTPRPDHDQSLAELPPASSVAVASIDSDLRSDIYDVGQTIKYVGESSPWFEYAKIEIVDETRLKPAAPRHKLACARSLHLIPVGAATGLPFLDTVTLRISITHVRIHWRCYARVPSERNESEDAGCRCCRWPSHGLIEHRELGVTTLSRRSFLKSHLK</sequence>
<dbReference type="AlphaFoldDB" id="A0A6H5I2A4"/>
<organism evidence="2 3">
    <name type="scientific">Trichogramma brassicae</name>
    <dbReference type="NCBI Taxonomy" id="86971"/>
    <lineage>
        <taxon>Eukaryota</taxon>
        <taxon>Metazoa</taxon>
        <taxon>Ecdysozoa</taxon>
        <taxon>Arthropoda</taxon>
        <taxon>Hexapoda</taxon>
        <taxon>Insecta</taxon>
        <taxon>Pterygota</taxon>
        <taxon>Neoptera</taxon>
        <taxon>Endopterygota</taxon>
        <taxon>Hymenoptera</taxon>
        <taxon>Apocrita</taxon>
        <taxon>Proctotrupomorpha</taxon>
        <taxon>Chalcidoidea</taxon>
        <taxon>Trichogrammatidae</taxon>
        <taxon>Trichogramma</taxon>
    </lineage>
</organism>
<proteinExistence type="predicted"/>
<feature type="region of interest" description="Disordered" evidence="1">
    <location>
        <begin position="1"/>
        <end position="20"/>
    </location>
</feature>
<protein>
    <submittedName>
        <fullName evidence="2">Uncharacterized protein</fullName>
    </submittedName>
</protein>
<dbReference type="Proteomes" id="UP000479190">
    <property type="component" value="Unassembled WGS sequence"/>
</dbReference>
<evidence type="ECO:0000313" key="3">
    <source>
        <dbReference type="Proteomes" id="UP000479190"/>
    </source>
</evidence>
<evidence type="ECO:0000313" key="2">
    <source>
        <dbReference type="EMBL" id="CAB0030654.1"/>
    </source>
</evidence>